<keyword evidence="4" id="KW-1185">Reference proteome</keyword>
<evidence type="ECO:0000256" key="1">
    <source>
        <dbReference type="SAM" id="MobiDB-lite"/>
    </source>
</evidence>
<keyword evidence="2" id="KW-1133">Transmembrane helix</keyword>
<keyword evidence="2" id="KW-0812">Transmembrane</keyword>
<evidence type="ECO:0000313" key="4">
    <source>
        <dbReference type="Proteomes" id="UP001182556"/>
    </source>
</evidence>
<proteinExistence type="predicted"/>
<dbReference type="AlphaFoldDB" id="A0AAD9L925"/>
<dbReference type="EMBL" id="JAODAN010000001">
    <property type="protein sequence ID" value="KAK1927623.1"/>
    <property type="molecule type" value="Genomic_DNA"/>
</dbReference>
<comment type="caution">
    <text evidence="3">The sequence shown here is derived from an EMBL/GenBank/DDBJ whole genome shotgun (WGS) entry which is preliminary data.</text>
</comment>
<feature type="compositionally biased region" description="Basic residues" evidence="1">
    <location>
        <begin position="146"/>
        <end position="160"/>
    </location>
</feature>
<reference evidence="3" key="1">
    <citation type="submission" date="2023-02" db="EMBL/GenBank/DDBJ databases">
        <title>Identification and recombinant expression of a fungal hydrolase from Papiliotrema laurentii that hydrolyzes apple cutin and clears colloidal polyester polyurethane.</title>
        <authorList>
            <consortium name="DOE Joint Genome Institute"/>
            <person name="Roman V.A."/>
            <person name="Bojanowski C."/>
            <person name="Crable B.R."/>
            <person name="Wagner D.N."/>
            <person name="Hung C.S."/>
            <person name="Nadeau L.J."/>
            <person name="Schratz L."/>
            <person name="Haridas S."/>
            <person name="Pangilinan J."/>
            <person name="Lipzen A."/>
            <person name="Na H."/>
            <person name="Yan M."/>
            <person name="Ng V."/>
            <person name="Grigoriev I.V."/>
            <person name="Spatafora J.W."/>
            <person name="Barlow D."/>
            <person name="Biffinger J."/>
            <person name="Kelley-Loughnane N."/>
            <person name="Varaljay V.A."/>
            <person name="Crookes-Goodson W.J."/>
        </authorList>
    </citation>
    <scope>NUCLEOTIDE SEQUENCE</scope>
    <source>
        <strain evidence="3">5307AH</strain>
    </source>
</reference>
<protein>
    <submittedName>
        <fullName evidence="3">Uncharacterized protein</fullName>
    </submittedName>
</protein>
<organism evidence="3 4">
    <name type="scientific">Papiliotrema laurentii</name>
    <name type="common">Cryptococcus laurentii</name>
    <dbReference type="NCBI Taxonomy" id="5418"/>
    <lineage>
        <taxon>Eukaryota</taxon>
        <taxon>Fungi</taxon>
        <taxon>Dikarya</taxon>
        <taxon>Basidiomycota</taxon>
        <taxon>Agaricomycotina</taxon>
        <taxon>Tremellomycetes</taxon>
        <taxon>Tremellales</taxon>
        <taxon>Rhynchogastremaceae</taxon>
        <taxon>Papiliotrema</taxon>
    </lineage>
</organism>
<keyword evidence="2" id="KW-0472">Membrane</keyword>
<feature type="compositionally biased region" description="Basic and acidic residues" evidence="1">
    <location>
        <begin position="133"/>
        <end position="145"/>
    </location>
</feature>
<name>A0AAD9L925_PAPLA</name>
<sequence length="242" mass="27725">MSEQTPLLGQHDRHHHVNAPSPVHRLSSPRISFPKSTSSSEAPIPPPSTRGKSRQQQQPPPHRQSSFPFYATPSPIDTPDQAEPSDLTPHGDYKTRTRQTRFTSQHALSPSEFSSSGLSSMSDDSAMTLDEEGQTHSDLHKDHQEHHHHHHHHHHRRHHQHSDVYDDDEQSRHHRRHAIQTGERAEPYHFGLRKDGLPKFSRQCLWSEIKCYGSYILPPLFIFGVLAIGSGLIFVAIKRKWI</sequence>
<evidence type="ECO:0000313" key="3">
    <source>
        <dbReference type="EMBL" id="KAK1927623.1"/>
    </source>
</evidence>
<accession>A0AAD9L925</accession>
<feature type="compositionally biased region" description="Low complexity" evidence="1">
    <location>
        <begin position="109"/>
        <end position="125"/>
    </location>
</feature>
<feature type="region of interest" description="Disordered" evidence="1">
    <location>
        <begin position="1"/>
        <end position="187"/>
    </location>
</feature>
<gene>
    <name evidence="3" type="ORF">DB88DRAFT_478695</name>
</gene>
<evidence type="ECO:0000256" key="2">
    <source>
        <dbReference type="SAM" id="Phobius"/>
    </source>
</evidence>
<dbReference type="Proteomes" id="UP001182556">
    <property type="component" value="Unassembled WGS sequence"/>
</dbReference>
<feature type="transmembrane region" description="Helical" evidence="2">
    <location>
        <begin position="212"/>
        <end position="237"/>
    </location>
</feature>